<dbReference type="AlphaFoldDB" id="B9RDM3"/>
<gene>
    <name evidence="4" type="ORF">RCOM_1614450</name>
</gene>
<dbReference type="InParanoid" id="B9RDM3"/>
<dbReference type="SUPFAM" id="SSF54637">
    <property type="entry name" value="Thioesterase/thiol ester dehydrase-isomerase"/>
    <property type="match status" value="1"/>
</dbReference>
<dbReference type="EMBL" id="EQ973775">
    <property type="protein sequence ID" value="EEF50481.1"/>
    <property type="molecule type" value="Genomic_DNA"/>
</dbReference>
<sequence>MARTPAAAAPNTSSEKTSSASTTTIIHKNLPPESANIVVEFFSDTATPDTSLNYNCNDFYSHLICDVLKADLVQHGRISCTVTVQPSVTNDYNGLHGGAIASIAERLAIACARTVVALDKQLFLGELSMSYLSVAAQNEVLAVDGSVVRSGRNLTVVAIEFRIKKTQKPVYLARATLYHMPASKL</sequence>
<evidence type="ECO:0000313" key="4">
    <source>
        <dbReference type="EMBL" id="EEF50481.1"/>
    </source>
</evidence>
<feature type="region of interest" description="Disordered" evidence="2">
    <location>
        <begin position="1"/>
        <end position="25"/>
    </location>
</feature>
<dbReference type="FunCoup" id="B9RDM3">
    <property type="interactions" value="27"/>
</dbReference>
<dbReference type="Pfam" id="PF03061">
    <property type="entry name" value="4HBT"/>
    <property type="match status" value="1"/>
</dbReference>
<dbReference type="GO" id="GO:0047617">
    <property type="term" value="F:fatty acyl-CoA hydrolase activity"/>
    <property type="evidence" value="ECO:0000318"/>
    <property type="project" value="GO_Central"/>
</dbReference>
<keyword evidence="5" id="KW-1185">Reference proteome</keyword>
<proteinExistence type="inferred from homology"/>
<dbReference type="InterPro" id="IPR039298">
    <property type="entry name" value="ACOT13"/>
</dbReference>
<dbReference type="eggNOG" id="KOG3328">
    <property type="taxonomic scope" value="Eukaryota"/>
</dbReference>
<protein>
    <submittedName>
        <fullName evidence="4">Acyl-CoA thioesterase, putative</fullName>
    </submittedName>
</protein>
<evidence type="ECO:0000256" key="2">
    <source>
        <dbReference type="SAM" id="MobiDB-lite"/>
    </source>
</evidence>
<dbReference type="KEGG" id="rcu:8258530"/>
<feature type="compositionally biased region" description="Low complexity" evidence="2">
    <location>
        <begin position="12"/>
        <end position="24"/>
    </location>
</feature>
<dbReference type="PANTHER" id="PTHR21660:SF48">
    <property type="entry name" value="THIOESTERASE DOMAIN-CONTAINING PROTEIN"/>
    <property type="match status" value="1"/>
</dbReference>
<comment type="similarity">
    <text evidence="1">Belongs to the thioesterase PaaI family.</text>
</comment>
<evidence type="ECO:0000313" key="5">
    <source>
        <dbReference type="Proteomes" id="UP000008311"/>
    </source>
</evidence>
<dbReference type="InterPro" id="IPR006683">
    <property type="entry name" value="Thioestr_dom"/>
</dbReference>
<dbReference type="Gene3D" id="3.10.129.10">
    <property type="entry name" value="Hotdog Thioesterase"/>
    <property type="match status" value="1"/>
</dbReference>
<evidence type="ECO:0000256" key="1">
    <source>
        <dbReference type="ARBA" id="ARBA00008324"/>
    </source>
</evidence>
<evidence type="ECO:0000259" key="3">
    <source>
        <dbReference type="Pfam" id="PF03061"/>
    </source>
</evidence>
<reference evidence="5" key="1">
    <citation type="journal article" date="2010" name="Nat. Biotechnol.">
        <title>Draft genome sequence of the oilseed species Ricinus communis.</title>
        <authorList>
            <person name="Chan A.P."/>
            <person name="Crabtree J."/>
            <person name="Zhao Q."/>
            <person name="Lorenzi H."/>
            <person name="Orvis J."/>
            <person name="Puiu D."/>
            <person name="Melake-Berhan A."/>
            <person name="Jones K.M."/>
            <person name="Redman J."/>
            <person name="Chen G."/>
            <person name="Cahoon E.B."/>
            <person name="Gedil M."/>
            <person name="Stanke M."/>
            <person name="Haas B.J."/>
            <person name="Wortman J.R."/>
            <person name="Fraser-Liggett C.M."/>
            <person name="Ravel J."/>
            <person name="Rabinowicz P.D."/>
        </authorList>
    </citation>
    <scope>NUCLEOTIDE SEQUENCE [LARGE SCALE GENOMIC DNA]</scope>
    <source>
        <strain evidence="5">cv. Hale</strain>
    </source>
</reference>
<dbReference type="PANTHER" id="PTHR21660">
    <property type="entry name" value="THIOESTERASE SUPERFAMILY MEMBER-RELATED"/>
    <property type="match status" value="1"/>
</dbReference>
<dbReference type="STRING" id="3988.B9RDM3"/>
<feature type="domain" description="Thioesterase" evidence="3">
    <location>
        <begin position="95"/>
        <end position="168"/>
    </location>
</feature>
<dbReference type="OrthoDB" id="46529at2759"/>
<accession>B9RDM3</accession>
<dbReference type="CDD" id="cd03443">
    <property type="entry name" value="PaaI_thioesterase"/>
    <property type="match status" value="1"/>
</dbReference>
<name>B9RDM3_RICCO</name>
<organism evidence="4 5">
    <name type="scientific">Ricinus communis</name>
    <name type="common">Castor bean</name>
    <dbReference type="NCBI Taxonomy" id="3988"/>
    <lineage>
        <taxon>Eukaryota</taxon>
        <taxon>Viridiplantae</taxon>
        <taxon>Streptophyta</taxon>
        <taxon>Embryophyta</taxon>
        <taxon>Tracheophyta</taxon>
        <taxon>Spermatophyta</taxon>
        <taxon>Magnoliopsida</taxon>
        <taxon>eudicotyledons</taxon>
        <taxon>Gunneridae</taxon>
        <taxon>Pentapetalae</taxon>
        <taxon>rosids</taxon>
        <taxon>fabids</taxon>
        <taxon>Malpighiales</taxon>
        <taxon>Euphorbiaceae</taxon>
        <taxon>Acalyphoideae</taxon>
        <taxon>Acalypheae</taxon>
        <taxon>Ricinus</taxon>
    </lineage>
</organism>
<dbReference type="Proteomes" id="UP000008311">
    <property type="component" value="Unassembled WGS sequence"/>
</dbReference>
<dbReference type="OMA" id="FKIKETM"/>
<dbReference type="InterPro" id="IPR029069">
    <property type="entry name" value="HotDog_dom_sf"/>
</dbReference>